<proteinExistence type="predicted"/>
<dbReference type="AlphaFoldDB" id="A0A1I8AB75"/>
<dbReference type="Proteomes" id="UP000095287">
    <property type="component" value="Unplaced"/>
</dbReference>
<keyword evidence="1" id="KW-0812">Transmembrane</keyword>
<organism evidence="2 3">
    <name type="scientific">Steinernema glaseri</name>
    <dbReference type="NCBI Taxonomy" id="37863"/>
    <lineage>
        <taxon>Eukaryota</taxon>
        <taxon>Metazoa</taxon>
        <taxon>Ecdysozoa</taxon>
        <taxon>Nematoda</taxon>
        <taxon>Chromadorea</taxon>
        <taxon>Rhabditida</taxon>
        <taxon>Tylenchina</taxon>
        <taxon>Panagrolaimomorpha</taxon>
        <taxon>Strongyloidoidea</taxon>
        <taxon>Steinernematidae</taxon>
        <taxon>Steinernema</taxon>
    </lineage>
</organism>
<reference evidence="3" key="1">
    <citation type="submission" date="2016-11" db="UniProtKB">
        <authorList>
            <consortium name="WormBaseParasite"/>
        </authorList>
    </citation>
    <scope>IDENTIFICATION</scope>
</reference>
<keyword evidence="2" id="KW-1185">Reference proteome</keyword>
<evidence type="ECO:0000256" key="1">
    <source>
        <dbReference type="SAM" id="Phobius"/>
    </source>
</evidence>
<protein>
    <submittedName>
        <fullName evidence="3">EXPERA domain-containing protein</fullName>
    </submittedName>
</protein>
<evidence type="ECO:0000313" key="3">
    <source>
        <dbReference type="WBParaSite" id="L893_g396.t1"/>
    </source>
</evidence>
<feature type="transmembrane region" description="Helical" evidence="1">
    <location>
        <begin position="40"/>
        <end position="60"/>
    </location>
</feature>
<accession>A0A1I8AB75</accession>
<evidence type="ECO:0000313" key="2">
    <source>
        <dbReference type="Proteomes" id="UP000095287"/>
    </source>
</evidence>
<keyword evidence="1" id="KW-0472">Membrane</keyword>
<dbReference type="WBParaSite" id="L893_g396.t1">
    <property type="protein sequence ID" value="L893_g396.t1"/>
    <property type="gene ID" value="L893_g396"/>
</dbReference>
<keyword evidence="1" id="KW-1133">Transmembrane helix</keyword>
<name>A0A1I8AB75_9BILA</name>
<sequence>MATALIFPLALLHGAAYFPMAVLMPALSLKAYSEVERFKVVAYTDCMPIYFVALPVLLWWRNGAQQNSVKKLVQTNFLGAEFANERKQGKVETAKHFEVLEQMFKAK</sequence>